<evidence type="ECO:0000256" key="6">
    <source>
        <dbReference type="ARBA" id="ARBA00037281"/>
    </source>
</evidence>
<evidence type="ECO:0000256" key="9">
    <source>
        <dbReference type="ARBA" id="ARBA00040345"/>
    </source>
</evidence>
<dbReference type="InterPro" id="IPR001173">
    <property type="entry name" value="Glyco_trans_2-like"/>
</dbReference>
<dbReference type="Gene3D" id="3.90.550.10">
    <property type="entry name" value="Spore Coat Polysaccharide Biosynthesis Protein SpsA, Chain A"/>
    <property type="match status" value="1"/>
</dbReference>
<keyword evidence="4" id="KW-0808">Transferase</keyword>
<evidence type="ECO:0000256" key="3">
    <source>
        <dbReference type="ARBA" id="ARBA00022676"/>
    </source>
</evidence>
<dbReference type="PANTHER" id="PTHR43646">
    <property type="entry name" value="GLYCOSYLTRANSFERASE"/>
    <property type="match status" value="1"/>
</dbReference>
<comment type="pathway">
    <text evidence="7">Carotenoid biosynthesis; staphyloxanthin biosynthesis; staphyloxanthin from farnesyl diphosphate: step 4/5.</text>
</comment>
<dbReference type="GO" id="GO:0016757">
    <property type="term" value="F:glycosyltransferase activity"/>
    <property type="evidence" value="ECO:0007669"/>
    <property type="project" value="UniProtKB-KW"/>
</dbReference>
<feature type="transmembrane region" description="Helical" evidence="10">
    <location>
        <begin position="210"/>
        <end position="229"/>
    </location>
</feature>
<dbReference type="SUPFAM" id="SSF53448">
    <property type="entry name" value="Nucleotide-diphospho-sugar transferases"/>
    <property type="match status" value="1"/>
</dbReference>
<organism evidence="12 13">
    <name type="scientific">Mojavia pulchra JT2-VF2</name>
    <dbReference type="NCBI Taxonomy" id="287848"/>
    <lineage>
        <taxon>Bacteria</taxon>
        <taxon>Bacillati</taxon>
        <taxon>Cyanobacteriota</taxon>
        <taxon>Cyanophyceae</taxon>
        <taxon>Nostocales</taxon>
        <taxon>Nostocaceae</taxon>
    </lineage>
</organism>
<keyword evidence="10" id="KW-1133">Transmembrane helix</keyword>
<dbReference type="InterPro" id="IPR026461">
    <property type="entry name" value="Trfase_2_rSAM/seldom_assoc"/>
</dbReference>
<evidence type="ECO:0000259" key="11">
    <source>
        <dbReference type="Pfam" id="PF00535"/>
    </source>
</evidence>
<keyword evidence="10" id="KW-0812">Transmembrane</keyword>
<keyword evidence="5 10" id="KW-0472">Membrane</keyword>
<evidence type="ECO:0000256" key="5">
    <source>
        <dbReference type="ARBA" id="ARBA00023136"/>
    </source>
</evidence>
<comment type="function">
    <text evidence="6">Catalyzes the glycosylation of 4,4'-diaponeurosporenoate, i.e. the esterification of glucose at the C1'' position with the carboxyl group of 4,4'-diaponeurosporenic acid, to form glycosyl-4,4'-diaponeurosporenoate. This is a step in the biosynthesis of staphyloxanthin, an orange pigment present in most staphylococci strains.</text>
</comment>
<dbReference type="Proteomes" id="UP000715781">
    <property type="component" value="Unassembled WGS sequence"/>
</dbReference>
<evidence type="ECO:0000256" key="2">
    <source>
        <dbReference type="ARBA" id="ARBA00022475"/>
    </source>
</evidence>
<dbReference type="Pfam" id="PF00535">
    <property type="entry name" value="Glycos_transf_2"/>
    <property type="match status" value="1"/>
</dbReference>
<comment type="similarity">
    <text evidence="8">Belongs to the glycosyltransferase 2 family. CrtQ subfamily.</text>
</comment>
<evidence type="ECO:0000256" key="4">
    <source>
        <dbReference type="ARBA" id="ARBA00022679"/>
    </source>
</evidence>
<protein>
    <recommendedName>
        <fullName evidence="9">4,4'-diaponeurosporenoate glycosyltransferase</fullName>
    </recommendedName>
</protein>
<reference evidence="12" key="1">
    <citation type="submission" date="2021-05" db="EMBL/GenBank/DDBJ databases">
        <authorList>
            <person name="Pietrasiak N."/>
            <person name="Ward R."/>
            <person name="Stajich J.E."/>
            <person name="Kurbessoian T."/>
        </authorList>
    </citation>
    <scope>NUCLEOTIDE SEQUENCE</scope>
    <source>
        <strain evidence="12">JT2-VF2</strain>
    </source>
</reference>
<evidence type="ECO:0000256" key="1">
    <source>
        <dbReference type="ARBA" id="ARBA00004236"/>
    </source>
</evidence>
<evidence type="ECO:0000313" key="12">
    <source>
        <dbReference type="EMBL" id="MBW4561105.1"/>
    </source>
</evidence>
<dbReference type="EMBL" id="JAHHHN010000003">
    <property type="protein sequence ID" value="MBW4561105.1"/>
    <property type="molecule type" value="Genomic_DNA"/>
</dbReference>
<feature type="domain" description="Glycosyltransferase 2-like" evidence="11">
    <location>
        <begin position="11"/>
        <end position="141"/>
    </location>
</feature>
<dbReference type="GO" id="GO:0005886">
    <property type="term" value="C:plasma membrane"/>
    <property type="evidence" value="ECO:0007669"/>
    <property type="project" value="UniProtKB-SubCell"/>
</dbReference>
<dbReference type="AlphaFoldDB" id="A0A951PY12"/>
<comment type="caution">
    <text evidence="12">The sequence shown here is derived from an EMBL/GenBank/DDBJ whole genome shotgun (WGS) entry which is preliminary data.</text>
</comment>
<evidence type="ECO:0000256" key="10">
    <source>
        <dbReference type="SAM" id="Phobius"/>
    </source>
</evidence>
<proteinExistence type="inferred from homology"/>
<dbReference type="InterPro" id="IPR029044">
    <property type="entry name" value="Nucleotide-diphossugar_trans"/>
</dbReference>
<gene>
    <name evidence="12" type="ORF">KME32_08070</name>
</gene>
<accession>A0A951PY12</accession>
<evidence type="ECO:0000256" key="7">
    <source>
        <dbReference type="ARBA" id="ARBA00037904"/>
    </source>
</evidence>
<name>A0A951PY12_9NOST</name>
<keyword evidence="3" id="KW-0328">Glycosyltransferase</keyword>
<sequence length="246" mass="27184">MGQNLSTASISIIIPTLNEAVNIKIAMSSLQEAGFANATTQPSRNIEVIVVDGGSKDDTVEIAQSLGVKVILSSPGRAVQMNAGAVAASGEILLFLHADTRLPSGFDAMIRTALQQPRTVAGAFKLRIDASPWGMRWVEWGVNWRSHFLQMPYGDQAIFLTKEVFQQIGGFPELPIMEDFELIRRLKRIGKIAIIAVPVVTSARRWLQKGIIQTTLINQIVIIAYLLGVSPKRIRSWYRQEKFKGI</sequence>
<dbReference type="CDD" id="cd02522">
    <property type="entry name" value="GT_2_like_a"/>
    <property type="match status" value="1"/>
</dbReference>
<evidence type="ECO:0000256" key="8">
    <source>
        <dbReference type="ARBA" id="ARBA00038120"/>
    </source>
</evidence>
<reference evidence="12" key="2">
    <citation type="journal article" date="2022" name="Microbiol. Resour. Announc.">
        <title>Metagenome Sequencing to Explore Phylogenomics of Terrestrial Cyanobacteria.</title>
        <authorList>
            <person name="Ward R.D."/>
            <person name="Stajich J.E."/>
            <person name="Johansen J.R."/>
            <person name="Huntemann M."/>
            <person name="Clum A."/>
            <person name="Foster B."/>
            <person name="Foster B."/>
            <person name="Roux S."/>
            <person name="Palaniappan K."/>
            <person name="Varghese N."/>
            <person name="Mukherjee S."/>
            <person name="Reddy T.B.K."/>
            <person name="Daum C."/>
            <person name="Copeland A."/>
            <person name="Chen I.A."/>
            <person name="Ivanova N.N."/>
            <person name="Kyrpides N.C."/>
            <person name="Shapiro N."/>
            <person name="Eloe-Fadrosh E.A."/>
            <person name="Pietrasiak N."/>
        </authorList>
    </citation>
    <scope>NUCLEOTIDE SEQUENCE</scope>
    <source>
        <strain evidence="12">JT2-VF2</strain>
    </source>
</reference>
<comment type="subcellular location">
    <subcellularLocation>
        <location evidence="1">Cell membrane</location>
    </subcellularLocation>
</comment>
<dbReference type="NCBIfam" id="TIGR04283">
    <property type="entry name" value="glyco_like_mftF"/>
    <property type="match status" value="1"/>
</dbReference>
<evidence type="ECO:0000313" key="13">
    <source>
        <dbReference type="Proteomes" id="UP000715781"/>
    </source>
</evidence>
<dbReference type="PANTHER" id="PTHR43646:SF2">
    <property type="entry name" value="GLYCOSYLTRANSFERASE 2-LIKE DOMAIN-CONTAINING PROTEIN"/>
    <property type="match status" value="1"/>
</dbReference>
<keyword evidence="2" id="KW-1003">Cell membrane</keyword>